<name>A0ABW3DL19_9ACTN</name>
<sequence length="141" mass="15511">MIGRHAEAITTLRRTEEIYERPPSAGSSRQGRALWYDRTLVNTFAGDIKRAEDARVTAEKLYPAGHRSAILLALHGAALHARTDPAEGARQALKLLEELPAERRDTRVMSASRVVVSALPDKAHGLSATREPRALIENRPA</sequence>
<dbReference type="Proteomes" id="UP001597024">
    <property type="component" value="Unassembled WGS sequence"/>
</dbReference>
<accession>A0ABW3DL19</accession>
<evidence type="ECO:0008006" key="3">
    <source>
        <dbReference type="Google" id="ProtNLM"/>
    </source>
</evidence>
<gene>
    <name evidence="1" type="ORF">ACFQ08_03460</name>
</gene>
<evidence type="ECO:0000313" key="2">
    <source>
        <dbReference type="Proteomes" id="UP001597024"/>
    </source>
</evidence>
<dbReference type="EMBL" id="JBHTHX010000055">
    <property type="protein sequence ID" value="MFD0883617.1"/>
    <property type="molecule type" value="Genomic_DNA"/>
</dbReference>
<protein>
    <recommendedName>
        <fullName evidence="3">Tetratricopeptide repeat protein</fullName>
    </recommendedName>
</protein>
<comment type="caution">
    <text evidence="1">The sequence shown here is derived from an EMBL/GenBank/DDBJ whole genome shotgun (WGS) entry which is preliminary data.</text>
</comment>
<proteinExistence type="predicted"/>
<reference evidence="2" key="1">
    <citation type="journal article" date="2019" name="Int. J. Syst. Evol. Microbiol.">
        <title>The Global Catalogue of Microorganisms (GCM) 10K type strain sequencing project: providing services to taxonomists for standard genome sequencing and annotation.</title>
        <authorList>
            <consortium name="The Broad Institute Genomics Platform"/>
            <consortium name="The Broad Institute Genome Sequencing Center for Infectious Disease"/>
            <person name="Wu L."/>
            <person name="Ma J."/>
        </authorList>
    </citation>
    <scope>NUCLEOTIDE SEQUENCE [LARGE SCALE GENOMIC DNA]</scope>
    <source>
        <strain evidence="2">CCUG 62974</strain>
    </source>
</reference>
<organism evidence="1 2">
    <name type="scientific">Streptosporangium algeriense</name>
    <dbReference type="NCBI Taxonomy" id="1682748"/>
    <lineage>
        <taxon>Bacteria</taxon>
        <taxon>Bacillati</taxon>
        <taxon>Actinomycetota</taxon>
        <taxon>Actinomycetes</taxon>
        <taxon>Streptosporangiales</taxon>
        <taxon>Streptosporangiaceae</taxon>
        <taxon>Streptosporangium</taxon>
    </lineage>
</organism>
<evidence type="ECO:0000313" key="1">
    <source>
        <dbReference type="EMBL" id="MFD0883617.1"/>
    </source>
</evidence>
<keyword evidence="2" id="KW-1185">Reference proteome</keyword>